<evidence type="ECO:0000313" key="4">
    <source>
        <dbReference type="Proteomes" id="UP000198854"/>
    </source>
</evidence>
<feature type="domain" description="Aspartate/ornithine carbamoyltransferase carbamoyl-P binding" evidence="2">
    <location>
        <begin position="5"/>
        <end position="128"/>
    </location>
</feature>
<proteinExistence type="predicted"/>
<reference evidence="3 4" key="1">
    <citation type="submission" date="2016-10" db="EMBL/GenBank/DDBJ databases">
        <authorList>
            <person name="de Groot N.N."/>
        </authorList>
    </citation>
    <scope>NUCLEOTIDE SEQUENCE [LARGE SCALE GENOMIC DNA]</scope>
    <source>
        <strain evidence="3 4">CGMCC 1.10228</strain>
    </source>
</reference>
<dbReference type="STRING" id="861298.SAMN04488136_13319"/>
<dbReference type="GO" id="GO:0042450">
    <property type="term" value="P:L-arginine biosynthetic process via ornithine"/>
    <property type="evidence" value="ECO:0007669"/>
    <property type="project" value="TreeGrafter"/>
</dbReference>
<dbReference type="SUPFAM" id="SSF53671">
    <property type="entry name" value="Aspartate/ornithine carbamoyltransferase"/>
    <property type="match status" value="1"/>
</dbReference>
<dbReference type="AlphaFoldDB" id="A0A1G8FXY1"/>
<dbReference type="InterPro" id="IPR036901">
    <property type="entry name" value="Asp/Orn_carbamoylTrfase_sf"/>
</dbReference>
<dbReference type="PANTHER" id="PTHR45753:SF3">
    <property type="entry name" value="ORNITHINE TRANSCARBAMYLASE, MITOCHONDRIAL"/>
    <property type="match status" value="1"/>
</dbReference>
<name>A0A1G8FXY1_9VIBR</name>
<dbReference type="GO" id="GO:0004585">
    <property type="term" value="F:ornithine carbamoyltransferase activity"/>
    <property type="evidence" value="ECO:0007669"/>
    <property type="project" value="TreeGrafter"/>
</dbReference>
<accession>A0A1G8FXY1</accession>
<dbReference type="GO" id="GO:0019240">
    <property type="term" value="P:citrulline biosynthetic process"/>
    <property type="evidence" value="ECO:0007669"/>
    <property type="project" value="TreeGrafter"/>
</dbReference>
<sequence length="280" mass="31626">MKLLDINSLEKHQILEIWQQVSDQVTEPLQGSVAWSFEGNGIRTRTTFIQAFQKLGLNYVELPNFLKTAEAVDDLAGYLDPFYSLYVIRDGNHQRMTEFANATSKPVINAMSSEAHPCEVLTDGYSLYRQHGSLDNLRILLWGPMTNVFKSWHSLAQVLGITITHFCPSSEHSDKHSVSADHSGCEKQYVHYIDELDGEFDVVITDAWPKGFADNTYSMSMAHLAKLGHPQLLPTPPVTIGNEVLFKPSTYAHFAGYEQKRWLLPVQTAIVQYLLTHASR</sequence>
<evidence type="ECO:0000313" key="3">
    <source>
        <dbReference type="EMBL" id="SDH86991.1"/>
    </source>
</evidence>
<dbReference type="OrthoDB" id="9802587at2"/>
<gene>
    <name evidence="3" type="ORF">SAMN04488136_13319</name>
</gene>
<protein>
    <submittedName>
        <fullName evidence="3">Aspartate/ornithine carbamoyltransferase, carbamoyl-P binding domain</fullName>
    </submittedName>
</protein>
<evidence type="ECO:0000256" key="1">
    <source>
        <dbReference type="ARBA" id="ARBA00022679"/>
    </source>
</evidence>
<organism evidence="3 4">
    <name type="scientific">Vibrio xiamenensis</name>
    <dbReference type="NCBI Taxonomy" id="861298"/>
    <lineage>
        <taxon>Bacteria</taxon>
        <taxon>Pseudomonadati</taxon>
        <taxon>Pseudomonadota</taxon>
        <taxon>Gammaproteobacteria</taxon>
        <taxon>Vibrionales</taxon>
        <taxon>Vibrionaceae</taxon>
        <taxon>Vibrio</taxon>
    </lineage>
</organism>
<evidence type="ECO:0000259" key="2">
    <source>
        <dbReference type="Pfam" id="PF02729"/>
    </source>
</evidence>
<dbReference type="PANTHER" id="PTHR45753">
    <property type="entry name" value="ORNITHINE CARBAMOYLTRANSFERASE, MITOCHONDRIAL"/>
    <property type="match status" value="1"/>
</dbReference>
<keyword evidence="1 3" id="KW-0808">Transferase</keyword>
<dbReference type="EMBL" id="FNDD01000033">
    <property type="protein sequence ID" value="SDH86991.1"/>
    <property type="molecule type" value="Genomic_DNA"/>
</dbReference>
<dbReference type="Gene3D" id="3.40.50.1370">
    <property type="entry name" value="Aspartate/ornithine carbamoyltransferase"/>
    <property type="match status" value="2"/>
</dbReference>
<dbReference type="Pfam" id="PF02729">
    <property type="entry name" value="OTCace_N"/>
    <property type="match status" value="1"/>
</dbReference>
<dbReference type="RefSeq" id="WP_093278524.1">
    <property type="nucleotide sequence ID" value="NZ_FNDD01000033.1"/>
</dbReference>
<dbReference type="Proteomes" id="UP000198854">
    <property type="component" value="Unassembled WGS sequence"/>
</dbReference>
<keyword evidence="4" id="KW-1185">Reference proteome</keyword>
<dbReference type="GO" id="GO:0016597">
    <property type="term" value="F:amino acid binding"/>
    <property type="evidence" value="ECO:0007669"/>
    <property type="project" value="InterPro"/>
</dbReference>
<dbReference type="InterPro" id="IPR006132">
    <property type="entry name" value="Asp/Orn_carbamoyltranf_P-bd"/>
</dbReference>